<evidence type="ECO:0000256" key="1">
    <source>
        <dbReference type="SAM" id="Phobius"/>
    </source>
</evidence>
<keyword evidence="1" id="KW-0472">Membrane</keyword>
<sequence length="103" mass="11479">MSRMRWLRPLWSRRAERELAVELGSSWVTRAGLRVAYTAAFLVPLHTAGWLVQRSGPPAGRWAGPFIGYDLLALVLAAAVTAGSHRRDIRRRLRSGDAVDATR</sequence>
<evidence type="ECO:0000313" key="3">
    <source>
        <dbReference type="Proteomes" id="UP000319514"/>
    </source>
</evidence>
<dbReference type="RefSeq" id="WP_141788049.1">
    <property type="nucleotide sequence ID" value="NZ_BAAAKX010000005.1"/>
</dbReference>
<feature type="transmembrane region" description="Helical" evidence="1">
    <location>
        <begin position="64"/>
        <end position="84"/>
    </location>
</feature>
<evidence type="ECO:0000313" key="2">
    <source>
        <dbReference type="EMBL" id="TQL60108.1"/>
    </source>
</evidence>
<organism evidence="2 3">
    <name type="scientific">Oryzihumus leptocrescens</name>
    <dbReference type="NCBI Taxonomy" id="297536"/>
    <lineage>
        <taxon>Bacteria</taxon>
        <taxon>Bacillati</taxon>
        <taxon>Actinomycetota</taxon>
        <taxon>Actinomycetes</taxon>
        <taxon>Micrococcales</taxon>
        <taxon>Intrasporangiaceae</taxon>
        <taxon>Oryzihumus</taxon>
    </lineage>
</organism>
<proteinExistence type="predicted"/>
<dbReference type="Proteomes" id="UP000319514">
    <property type="component" value="Unassembled WGS sequence"/>
</dbReference>
<feature type="transmembrane region" description="Helical" evidence="1">
    <location>
        <begin position="35"/>
        <end position="52"/>
    </location>
</feature>
<keyword evidence="1" id="KW-1133">Transmembrane helix</keyword>
<accession>A0A542ZIB7</accession>
<keyword evidence="1" id="KW-0812">Transmembrane</keyword>
<name>A0A542ZIB7_9MICO</name>
<keyword evidence="3" id="KW-1185">Reference proteome</keyword>
<comment type="caution">
    <text evidence="2">The sequence shown here is derived from an EMBL/GenBank/DDBJ whole genome shotgun (WGS) entry which is preliminary data.</text>
</comment>
<dbReference type="AlphaFoldDB" id="A0A542ZIB7"/>
<dbReference type="EMBL" id="VFOQ01000001">
    <property type="protein sequence ID" value="TQL60108.1"/>
    <property type="molecule type" value="Genomic_DNA"/>
</dbReference>
<gene>
    <name evidence="2" type="ORF">FB474_1490</name>
</gene>
<reference evidence="2 3" key="1">
    <citation type="submission" date="2019-06" db="EMBL/GenBank/DDBJ databases">
        <title>Sequencing the genomes of 1000 actinobacteria strains.</title>
        <authorList>
            <person name="Klenk H.-P."/>
        </authorList>
    </citation>
    <scope>NUCLEOTIDE SEQUENCE [LARGE SCALE GENOMIC DNA]</scope>
    <source>
        <strain evidence="2 3">DSM 18082</strain>
    </source>
</reference>
<protein>
    <submittedName>
        <fullName evidence="2">Uncharacterized protein</fullName>
    </submittedName>
</protein>